<dbReference type="PANTHER" id="PTHR30273">
    <property type="entry name" value="PERIPLASMIC SIGNAL SENSOR AND SIGMA FACTOR ACTIVATOR FECR-RELATED"/>
    <property type="match status" value="1"/>
</dbReference>
<protein>
    <submittedName>
        <fullName evidence="4">FecR domain-containing protein</fullName>
    </submittedName>
</protein>
<comment type="caution">
    <text evidence="4">The sequence shown here is derived from an EMBL/GenBank/DDBJ whole genome shotgun (WGS) entry which is preliminary data.</text>
</comment>
<sequence>MPDTKIEKLLTNDSFVRWIKGKSSVAEAAYWENWMSEHKEREKIVHQAEELIRLTRSDELTVPDVQAELKKFETSIYSGSQQHTKRGSNITSIYSPKVFLGAVATALIILVVSVGFYSAFNTNSADHLNEQQAVNGAFSTAYGEKKSFRLSDGSVIILNANSSLEYTSSARSEQSIDVWLKGEAYFDITQLTGDDQRLFRVHTSDGTVEVVGTEFVVKSSSLGTRTVLSEGKIRIKIGSDSTQSDTSFVMKPNEMAHYVSGNLKADLQRVKASVYTSWVNDEWHFDKTPLKEIAQRIEDIYGVRVIFRRTELKQRVLSGSIKSTNLNILKRALSKILDEPVVQQADSTIEIGRTETKK</sequence>
<dbReference type="Pfam" id="PF16344">
    <property type="entry name" value="FecR_C"/>
    <property type="match status" value="1"/>
</dbReference>
<dbReference type="Pfam" id="PF04773">
    <property type="entry name" value="FecR"/>
    <property type="match status" value="1"/>
</dbReference>
<dbReference type="EMBL" id="JAGGJA010000001">
    <property type="protein sequence ID" value="MCW9705319.1"/>
    <property type="molecule type" value="Genomic_DNA"/>
</dbReference>
<gene>
    <name evidence="4" type="ORF">J6I44_00570</name>
</gene>
<keyword evidence="1" id="KW-1133">Transmembrane helix</keyword>
<dbReference type="InterPro" id="IPR032508">
    <property type="entry name" value="FecR_C"/>
</dbReference>
<evidence type="ECO:0000256" key="1">
    <source>
        <dbReference type="SAM" id="Phobius"/>
    </source>
</evidence>
<feature type="transmembrane region" description="Helical" evidence="1">
    <location>
        <begin position="98"/>
        <end position="120"/>
    </location>
</feature>
<dbReference type="RefSeq" id="WP_265763980.1">
    <property type="nucleotide sequence ID" value="NZ_JAGGJA010000001.1"/>
</dbReference>
<keyword evidence="1" id="KW-0812">Transmembrane</keyword>
<dbReference type="InterPro" id="IPR012373">
    <property type="entry name" value="Ferrdict_sens_TM"/>
</dbReference>
<organism evidence="4 5">
    <name type="scientific">Fodinibius salsisoli</name>
    <dbReference type="NCBI Taxonomy" id="2820877"/>
    <lineage>
        <taxon>Bacteria</taxon>
        <taxon>Pseudomonadati</taxon>
        <taxon>Balneolota</taxon>
        <taxon>Balneolia</taxon>
        <taxon>Balneolales</taxon>
        <taxon>Balneolaceae</taxon>
        <taxon>Fodinibius</taxon>
    </lineage>
</organism>
<keyword evidence="1" id="KW-0472">Membrane</keyword>
<dbReference type="Gene3D" id="3.55.50.30">
    <property type="match status" value="1"/>
</dbReference>
<feature type="domain" description="Protein FecR C-terminal" evidence="3">
    <location>
        <begin position="284"/>
        <end position="326"/>
    </location>
</feature>
<accession>A0ABT3PHC2</accession>
<dbReference type="Proteomes" id="UP001207918">
    <property type="component" value="Unassembled WGS sequence"/>
</dbReference>
<proteinExistence type="predicted"/>
<reference evidence="4 5" key="1">
    <citation type="submission" date="2021-03" db="EMBL/GenBank/DDBJ databases">
        <title>Aliifodinibius sp. nov., a new bacterium isolated from saline soil.</title>
        <authorList>
            <person name="Galisteo C."/>
            <person name="De La Haba R."/>
            <person name="Sanchez-Porro C."/>
            <person name="Ventosa A."/>
        </authorList>
    </citation>
    <scope>NUCLEOTIDE SEQUENCE [LARGE SCALE GENOMIC DNA]</scope>
    <source>
        <strain evidence="4 5">1BSP15-2V2</strain>
    </source>
</reference>
<dbReference type="Gene3D" id="2.60.120.1440">
    <property type="match status" value="1"/>
</dbReference>
<evidence type="ECO:0000259" key="3">
    <source>
        <dbReference type="Pfam" id="PF16344"/>
    </source>
</evidence>
<dbReference type="PANTHER" id="PTHR30273:SF2">
    <property type="entry name" value="PROTEIN FECR"/>
    <property type="match status" value="1"/>
</dbReference>
<evidence type="ECO:0000313" key="5">
    <source>
        <dbReference type="Proteomes" id="UP001207918"/>
    </source>
</evidence>
<dbReference type="InterPro" id="IPR006860">
    <property type="entry name" value="FecR"/>
</dbReference>
<evidence type="ECO:0000259" key="2">
    <source>
        <dbReference type="Pfam" id="PF04773"/>
    </source>
</evidence>
<feature type="domain" description="FecR protein" evidence="2">
    <location>
        <begin position="139"/>
        <end position="234"/>
    </location>
</feature>
<dbReference type="PIRSF" id="PIRSF018266">
    <property type="entry name" value="FecR"/>
    <property type="match status" value="1"/>
</dbReference>
<evidence type="ECO:0000313" key="4">
    <source>
        <dbReference type="EMBL" id="MCW9705319.1"/>
    </source>
</evidence>
<name>A0ABT3PHC2_9BACT</name>
<keyword evidence="5" id="KW-1185">Reference proteome</keyword>